<feature type="transmembrane region" description="Helical" evidence="6">
    <location>
        <begin position="252"/>
        <end position="269"/>
    </location>
</feature>
<keyword evidence="5 6" id="KW-0472">Membrane</keyword>
<feature type="transmembrane region" description="Helical" evidence="6">
    <location>
        <begin position="87"/>
        <end position="110"/>
    </location>
</feature>
<keyword evidence="3 6" id="KW-0812">Transmembrane</keyword>
<feature type="non-terminal residue" evidence="7">
    <location>
        <position position="284"/>
    </location>
</feature>
<dbReference type="GO" id="GO:0016020">
    <property type="term" value="C:membrane"/>
    <property type="evidence" value="ECO:0007669"/>
    <property type="project" value="UniProtKB-SubCell"/>
</dbReference>
<evidence type="ECO:0000256" key="2">
    <source>
        <dbReference type="ARBA" id="ARBA00005692"/>
    </source>
</evidence>
<dbReference type="PANTHER" id="PTHR31552:SF31">
    <property type="entry name" value="SERPENTINE RECEPTOR CLASS GAMMA"/>
    <property type="match status" value="1"/>
</dbReference>
<sequence length="284" mass="32345">MLPLPLTLTISFFIELICCSLYLAFIIFLAFRKEPSLSTPFLKLFCSTGLAGIGTVVTYWMVNFMLNLPVTRDTEWLIRVSQTTNGAAIYSFTVGTFIIVLNRLAVLNNITSSINIWSTRKTLFLIGCQFILPLMPHLYFVFGYVNWIDDTYTGWDNTTGSVSYGSIYRGLTGFVYVIFAISGVALNILAVYRLKKLVLSAQNRTTISRDLAIYTLTSTAFHLLFAFHQFIWSYAFLSGNRDMLTIVRAVRYIIHDLTIFADPIVMVSLSRPVRNVYRRWIFGS</sequence>
<comment type="similarity">
    <text evidence="2 6">Belongs to the nematode receptor-like protein srg family.</text>
</comment>
<name>A0AAV5UNQ9_9BILA</name>
<keyword evidence="4 6" id="KW-1133">Transmembrane helix</keyword>
<gene>
    <name evidence="7" type="ORF">PENTCL1PPCAC_29779</name>
</gene>
<protein>
    <recommendedName>
        <fullName evidence="6">Serpentine receptor class gamma</fullName>
    </recommendedName>
</protein>
<dbReference type="EMBL" id="BTSX01000006">
    <property type="protein sequence ID" value="GMT07605.1"/>
    <property type="molecule type" value="Genomic_DNA"/>
</dbReference>
<feature type="transmembrane region" description="Helical" evidence="6">
    <location>
        <begin position="41"/>
        <end position="62"/>
    </location>
</feature>
<comment type="subcellular location">
    <subcellularLocation>
        <location evidence="1">Membrane</location>
        <topology evidence="1">Multi-pass membrane protein</topology>
    </subcellularLocation>
</comment>
<dbReference type="Proteomes" id="UP001432027">
    <property type="component" value="Unassembled WGS sequence"/>
</dbReference>
<dbReference type="Pfam" id="PF02118">
    <property type="entry name" value="Srg"/>
    <property type="match status" value="1"/>
</dbReference>
<dbReference type="GO" id="GO:0004888">
    <property type="term" value="F:transmembrane signaling receptor activity"/>
    <property type="evidence" value="ECO:0007669"/>
    <property type="project" value="InterPro"/>
</dbReference>
<dbReference type="GO" id="GO:0007606">
    <property type="term" value="P:sensory perception of chemical stimulus"/>
    <property type="evidence" value="ECO:0007669"/>
    <property type="project" value="UniProtKB-UniRule"/>
</dbReference>
<evidence type="ECO:0000256" key="6">
    <source>
        <dbReference type="RuleBase" id="RU280813"/>
    </source>
</evidence>
<evidence type="ECO:0000256" key="4">
    <source>
        <dbReference type="ARBA" id="ARBA00022989"/>
    </source>
</evidence>
<evidence type="ECO:0000256" key="3">
    <source>
        <dbReference type="ARBA" id="ARBA00022692"/>
    </source>
</evidence>
<feature type="transmembrane region" description="Helical" evidence="6">
    <location>
        <begin position="167"/>
        <end position="190"/>
    </location>
</feature>
<reference evidence="7" key="1">
    <citation type="submission" date="2023-10" db="EMBL/GenBank/DDBJ databases">
        <title>Genome assembly of Pristionchus species.</title>
        <authorList>
            <person name="Yoshida K."/>
            <person name="Sommer R.J."/>
        </authorList>
    </citation>
    <scope>NUCLEOTIDE SEQUENCE</scope>
    <source>
        <strain evidence="7">RS0144</strain>
    </source>
</reference>
<proteinExistence type="inferred from homology"/>
<feature type="transmembrane region" description="Helical" evidence="6">
    <location>
        <begin position="211"/>
        <end position="232"/>
    </location>
</feature>
<evidence type="ECO:0000313" key="7">
    <source>
        <dbReference type="EMBL" id="GMT07605.1"/>
    </source>
</evidence>
<dbReference type="PANTHER" id="PTHR31552">
    <property type="entry name" value="SERPENTINE RECEPTOR CLASS GAMMA"/>
    <property type="match status" value="1"/>
</dbReference>
<accession>A0AAV5UNQ9</accession>
<organism evidence="7 8">
    <name type="scientific">Pristionchus entomophagus</name>
    <dbReference type="NCBI Taxonomy" id="358040"/>
    <lineage>
        <taxon>Eukaryota</taxon>
        <taxon>Metazoa</taxon>
        <taxon>Ecdysozoa</taxon>
        <taxon>Nematoda</taxon>
        <taxon>Chromadorea</taxon>
        <taxon>Rhabditida</taxon>
        <taxon>Rhabditina</taxon>
        <taxon>Diplogasteromorpha</taxon>
        <taxon>Diplogasteroidea</taxon>
        <taxon>Neodiplogasteridae</taxon>
        <taxon>Pristionchus</taxon>
    </lineage>
</organism>
<dbReference type="InterPro" id="IPR000609">
    <property type="entry name" value="7TM_GPCR_serpentine_rcpt_Srg"/>
</dbReference>
<evidence type="ECO:0000256" key="5">
    <source>
        <dbReference type="ARBA" id="ARBA00023136"/>
    </source>
</evidence>
<dbReference type="AlphaFoldDB" id="A0AAV5UNQ9"/>
<evidence type="ECO:0000313" key="8">
    <source>
        <dbReference type="Proteomes" id="UP001432027"/>
    </source>
</evidence>
<feature type="transmembrane region" description="Helical" evidence="6">
    <location>
        <begin position="122"/>
        <end position="147"/>
    </location>
</feature>
<keyword evidence="8" id="KW-1185">Reference proteome</keyword>
<feature type="transmembrane region" description="Helical" evidence="6">
    <location>
        <begin position="6"/>
        <end position="29"/>
    </location>
</feature>
<evidence type="ECO:0000256" key="1">
    <source>
        <dbReference type="ARBA" id="ARBA00004141"/>
    </source>
</evidence>
<comment type="caution">
    <text evidence="7">The sequence shown here is derived from an EMBL/GenBank/DDBJ whole genome shotgun (WGS) entry which is preliminary data.</text>
</comment>